<accession>A0A8H3G4U5</accession>
<dbReference type="Proteomes" id="UP000664534">
    <property type="component" value="Unassembled WGS sequence"/>
</dbReference>
<evidence type="ECO:0000313" key="4">
    <source>
        <dbReference type="Proteomes" id="UP000664534"/>
    </source>
</evidence>
<gene>
    <name evidence="3" type="ORF">IMSHALPRED_010357</name>
</gene>
<keyword evidence="4" id="KW-1185">Reference proteome</keyword>
<feature type="region of interest" description="Disordered" evidence="1">
    <location>
        <begin position="116"/>
        <end position="139"/>
    </location>
</feature>
<protein>
    <submittedName>
        <fullName evidence="3">Uncharacterized protein</fullName>
    </submittedName>
</protein>
<keyword evidence="2" id="KW-0732">Signal</keyword>
<evidence type="ECO:0000256" key="1">
    <source>
        <dbReference type="SAM" id="MobiDB-lite"/>
    </source>
</evidence>
<dbReference type="EMBL" id="CAJPDT010000086">
    <property type="protein sequence ID" value="CAF9935805.1"/>
    <property type="molecule type" value="Genomic_DNA"/>
</dbReference>
<comment type="caution">
    <text evidence="3">The sequence shown here is derived from an EMBL/GenBank/DDBJ whole genome shotgun (WGS) entry which is preliminary data.</text>
</comment>
<sequence length="139" mass="14733">MHLKPLSALFLPFLLSSVLAAPAPKNHENANGALQARQEPEVYPPEGYANWGDYFETFDGDSEITPGAALKVRDCAAGDFSCIETEQIQAEDSPVTTGCGPGLHQPDCPCEASISAEECDAEQGDKSEEQAMADGEDTG</sequence>
<feature type="chain" id="PRO_5034884688" evidence="2">
    <location>
        <begin position="21"/>
        <end position="139"/>
    </location>
</feature>
<feature type="signal peptide" evidence="2">
    <location>
        <begin position="1"/>
        <end position="20"/>
    </location>
</feature>
<evidence type="ECO:0000256" key="2">
    <source>
        <dbReference type="SAM" id="SignalP"/>
    </source>
</evidence>
<dbReference type="AlphaFoldDB" id="A0A8H3G4U5"/>
<proteinExistence type="predicted"/>
<organism evidence="3 4">
    <name type="scientific">Imshaugia aleurites</name>
    <dbReference type="NCBI Taxonomy" id="172621"/>
    <lineage>
        <taxon>Eukaryota</taxon>
        <taxon>Fungi</taxon>
        <taxon>Dikarya</taxon>
        <taxon>Ascomycota</taxon>
        <taxon>Pezizomycotina</taxon>
        <taxon>Lecanoromycetes</taxon>
        <taxon>OSLEUM clade</taxon>
        <taxon>Lecanoromycetidae</taxon>
        <taxon>Lecanorales</taxon>
        <taxon>Lecanorineae</taxon>
        <taxon>Parmeliaceae</taxon>
        <taxon>Imshaugia</taxon>
    </lineage>
</organism>
<reference evidence="3" key="1">
    <citation type="submission" date="2021-03" db="EMBL/GenBank/DDBJ databases">
        <authorList>
            <person name="Tagirdzhanova G."/>
        </authorList>
    </citation>
    <scope>NUCLEOTIDE SEQUENCE</scope>
</reference>
<name>A0A8H3G4U5_9LECA</name>
<evidence type="ECO:0000313" key="3">
    <source>
        <dbReference type="EMBL" id="CAF9935805.1"/>
    </source>
</evidence>